<comment type="caution">
    <text evidence="1">The sequence shown here is derived from an EMBL/GenBank/DDBJ whole genome shotgun (WGS) entry which is preliminary data.</text>
</comment>
<dbReference type="Pfam" id="PF07313">
    <property type="entry name" value="AmiA-like"/>
    <property type="match status" value="1"/>
</dbReference>
<dbReference type="AlphaFoldDB" id="A0A4Q9BBP6"/>
<dbReference type="InterPro" id="IPR038765">
    <property type="entry name" value="Papain-like_cys_pep_sf"/>
</dbReference>
<dbReference type="RefSeq" id="WP_130923381.1">
    <property type="nucleotide sequence ID" value="NZ_JAANON010000001.1"/>
</dbReference>
<protein>
    <submittedName>
        <fullName evidence="1">DUF1460 domain-containing protein</fullName>
    </submittedName>
</protein>
<dbReference type="SUPFAM" id="SSF54001">
    <property type="entry name" value="Cysteine proteinases"/>
    <property type="match status" value="1"/>
</dbReference>
<dbReference type="EMBL" id="SEWY01000003">
    <property type="protein sequence ID" value="TBH73267.1"/>
    <property type="molecule type" value="Genomic_DNA"/>
</dbReference>
<organism evidence="1 2">
    <name type="scientific">Aquirufa antheringensis</name>
    <dbReference type="NCBI Taxonomy" id="2516559"/>
    <lineage>
        <taxon>Bacteria</taxon>
        <taxon>Pseudomonadati</taxon>
        <taxon>Bacteroidota</taxon>
        <taxon>Cytophagia</taxon>
        <taxon>Cytophagales</taxon>
        <taxon>Flectobacillaceae</taxon>
        <taxon>Aquirufa</taxon>
    </lineage>
</organism>
<reference evidence="1 2" key="1">
    <citation type="submission" date="2019-02" db="EMBL/GenBank/DDBJ databases">
        <title>Genome of a new Bacteroidetes strain.</title>
        <authorList>
            <person name="Pitt A."/>
        </authorList>
    </citation>
    <scope>NUCLEOTIDE SEQUENCE [LARGE SCALE GENOMIC DNA]</scope>
    <source>
        <strain evidence="1 2">103A-SOEBACH</strain>
    </source>
</reference>
<evidence type="ECO:0000313" key="2">
    <source>
        <dbReference type="Proteomes" id="UP000293583"/>
    </source>
</evidence>
<sequence>MKVWVFFLFPFISFSQVIPSAVLPRIQAAREKRNPLLIAEQFYGLPYTSHALSKENPEKFVVDFSGFDCVTFVENVWSLYRSKGVDSTFLRELERIRYARKPISYENRNHYLSATFLQMEDKGLFKQVIPPLHRVLAVKNIDFLSQFLAPKKWMIVLPDIQRMEKDLGSMTYVPSASFSKVSSFLQSGDVIAFVSKRKDLDYQHVGFIRQQKGQYYLVHASQDRRKVCQSVESISVYLKNHPSMIGFNVFRPEYAH</sequence>
<evidence type="ECO:0000313" key="1">
    <source>
        <dbReference type="EMBL" id="TBH73267.1"/>
    </source>
</evidence>
<keyword evidence="2" id="KW-1185">Reference proteome</keyword>
<accession>A0A4Q9BBP6</accession>
<dbReference type="InterPro" id="IPR010846">
    <property type="entry name" value="AmiA-like"/>
</dbReference>
<proteinExistence type="predicted"/>
<gene>
    <name evidence="1" type="ORF">EWU20_07805</name>
</gene>
<dbReference type="Proteomes" id="UP000293583">
    <property type="component" value="Unassembled WGS sequence"/>
</dbReference>
<dbReference type="Gene3D" id="2.30.260.10">
    <property type="entry name" value="putative xylanase like domain"/>
    <property type="match status" value="1"/>
</dbReference>
<dbReference type="OrthoDB" id="1409585at2"/>
<name>A0A4Q9BBP6_9BACT</name>
<dbReference type="Gene3D" id="1.10.3670.10">
    <property type="entry name" value="Putative xylanase like domain"/>
    <property type="match status" value="1"/>
</dbReference>